<reference evidence="8 9" key="1">
    <citation type="submission" date="2018-06" db="EMBL/GenBank/DDBJ databases">
        <authorList>
            <consortium name="Pathogen Informatics"/>
            <person name="Doyle S."/>
        </authorList>
    </citation>
    <scope>NUCLEOTIDE SEQUENCE [LARGE SCALE GENOMIC DNA]</scope>
    <source>
        <strain evidence="8 9">NCTC13316</strain>
    </source>
</reference>
<evidence type="ECO:0000259" key="7">
    <source>
        <dbReference type="SMART" id="SM00739"/>
    </source>
</evidence>
<dbReference type="GO" id="GO:0003735">
    <property type="term" value="F:structural constituent of ribosome"/>
    <property type="evidence" value="ECO:0007669"/>
    <property type="project" value="InterPro"/>
</dbReference>
<evidence type="ECO:0000313" key="9">
    <source>
        <dbReference type="Proteomes" id="UP000254794"/>
    </source>
</evidence>
<dbReference type="OrthoDB" id="9807419at2"/>
<dbReference type="AlphaFoldDB" id="A0A378JJ80"/>
<evidence type="ECO:0000256" key="6">
    <source>
        <dbReference type="RuleBase" id="RU003477"/>
    </source>
</evidence>
<accession>A0A378JJ80</accession>
<dbReference type="RefSeq" id="WP_115329937.1">
    <property type="nucleotide sequence ID" value="NZ_UGOD01000001.1"/>
</dbReference>
<dbReference type="InterPro" id="IPR057264">
    <property type="entry name" value="Ribosomal_uL24_C"/>
</dbReference>
<evidence type="ECO:0000256" key="4">
    <source>
        <dbReference type="ARBA" id="ARBA00035206"/>
    </source>
</evidence>
<proteinExistence type="inferred from homology"/>
<keyword evidence="2 5" id="KW-0689">Ribosomal protein</keyword>
<comment type="function">
    <text evidence="5">One of the proteins that surrounds the polypeptide exit tunnel on the outside of the subunit.</text>
</comment>
<dbReference type="CDD" id="cd06089">
    <property type="entry name" value="KOW_RPL26"/>
    <property type="match status" value="1"/>
</dbReference>
<dbReference type="Pfam" id="PF17136">
    <property type="entry name" value="ribosomal_L24"/>
    <property type="match status" value="1"/>
</dbReference>
<dbReference type="SUPFAM" id="SSF50104">
    <property type="entry name" value="Translation proteins SH3-like domain"/>
    <property type="match status" value="1"/>
</dbReference>
<dbReference type="SMART" id="SM00739">
    <property type="entry name" value="KOW"/>
    <property type="match status" value="1"/>
</dbReference>
<name>A0A378JJ80_9GAMM</name>
<comment type="function">
    <text evidence="5">One of two assembly initiator proteins, it binds directly to the 5'-end of the 23S rRNA, where it nucleates assembly of the 50S subunit.</text>
</comment>
<gene>
    <name evidence="5 8" type="primary">rplX</name>
    <name evidence="8" type="ORF">NCTC13316_00345</name>
</gene>
<evidence type="ECO:0000313" key="8">
    <source>
        <dbReference type="EMBL" id="STX50269.1"/>
    </source>
</evidence>
<sequence>MKRIRSGDTVIVITGKSKGHIGKVNRVFSDSVVVEGANLIKKHIKPNPQVNDKGGIRSIEAPLHISNVALYNPASKKADKVGFRNIEKDGKTYKVRYFKSNDEVVDLI</sequence>
<dbReference type="InterPro" id="IPR014722">
    <property type="entry name" value="Rib_uL2_dom2"/>
</dbReference>
<dbReference type="PANTHER" id="PTHR12903">
    <property type="entry name" value="MITOCHONDRIAL RIBOSOMAL PROTEIN L24"/>
    <property type="match status" value="1"/>
</dbReference>
<dbReference type="HAMAP" id="MF_01326_B">
    <property type="entry name" value="Ribosomal_uL24_B"/>
    <property type="match status" value="1"/>
</dbReference>
<dbReference type="PROSITE" id="PS01108">
    <property type="entry name" value="RIBOSOMAL_L24"/>
    <property type="match status" value="1"/>
</dbReference>
<dbReference type="GO" id="GO:0005840">
    <property type="term" value="C:ribosome"/>
    <property type="evidence" value="ECO:0007669"/>
    <property type="project" value="UniProtKB-KW"/>
</dbReference>
<dbReference type="GO" id="GO:0019843">
    <property type="term" value="F:rRNA binding"/>
    <property type="evidence" value="ECO:0007669"/>
    <property type="project" value="UniProtKB-UniRule"/>
</dbReference>
<dbReference type="NCBIfam" id="TIGR01079">
    <property type="entry name" value="rplX_bact"/>
    <property type="match status" value="1"/>
</dbReference>
<comment type="subunit">
    <text evidence="5">Part of the 50S ribosomal subunit.</text>
</comment>
<protein>
    <recommendedName>
        <fullName evidence="4 5">Large ribosomal subunit protein uL24</fullName>
    </recommendedName>
</protein>
<dbReference type="GO" id="GO:0006412">
    <property type="term" value="P:translation"/>
    <property type="evidence" value="ECO:0007669"/>
    <property type="project" value="UniProtKB-UniRule"/>
</dbReference>
<evidence type="ECO:0000256" key="2">
    <source>
        <dbReference type="ARBA" id="ARBA00022980"/>
    </source>
</evidence>
<evidence type="ECO:0000256" key="5">
    <source>
        <dbReference type="HAMAP-Rule" id="MF_01326"/>
    </source>
</evidence>
<organism evidence="8 9">
    <name type="scientific">Legionella busanensis</name>
    <dbReference type="NCBI Taxonomy" id="190655"/>
    <lineage>
        <taxon>Bacteria</taxon>
        <taxon>Pseudomonadati</taxon>
        <taxon>Pseudomonadota</taxon>
        <taxon>Gammaproteobacteria</taxon>
        <taxon>Legionellales</taxon>
        <taxon>Legionellaceae</taxon>
        <taxon>Legionella</taxon>
    </lineage>
</organism>
<comment type="similarity">
    <text evidence="1 5 6">Belongs to the universal ribosomal protein uL24 family.</text>
</comment>
<dbReference type="EMBL" id="UGOD01000001">
    <property type="protein sequence ID" value="STX50269.1"/>
    <property type="molecule type" value="Genomic_DNA"/>
</dbReference>
<dbReference type="Gene3D" id="2.30.30.30">
    <property type="match status" value="1"/>
</dbReference>
<dbReference type="Pfam" id="PF00467">
    <property type="entry name" value="KOW"/>
    <property type="match status" value="1"/>
</dbReference>
<dbReference type="InterPro" id="IPR041988">
    <property type="entry name" value="Ribosomal_uL24_KOW"/>
</dbReference>
<keyword evidence="9" id="KW-1185">Reference proteome</keyword>
<dbReference type="GO" id="GO:1990904">
    <property type="term" value="C:ribonucleoprotein complex"/>
    <property type="evidence" value="ECO:0007669"/>
    <property type="project" value="UniProtKB-KW"/>
</dbReference>
<evidence type="ECO:0000256" key="1">
    <source>
        <dbReference type="ARBA" id="ARBA00010618"/>
    </source>
</evidence>
<dbReference type="InterPro" id="IPR008991">
    <property type="entry name" value="Translation_prot_SH3-like_sf"/>
</dbReference>
<keyword evidence="5" id="KW-0699">rRNA-binding</keyword>
<feature type="domain" description="KOW" evidence="7">
    <location>
        <begin position="3"/>
        <end position="30"/>
    </location>
</feature>
<dbReference type="InterPro" id="IPR005824">
    <property type="entry name" value="KOW"/>
</dbReference>
<dbReference type="InterPro" id="IPR005825">
    <property type="entry name" value="Ribosomal_uL24_CS"/>
</dbReference>
<keyword evidence="5" id="KW-0694">RNA-binding</keyword>
<dbReference type="Proteomes" id="UP000254794">
    <property type="component" value="Unassembled WGS sequence"/>
</dbReference>
<evidence type="ECO:0000256" key="3">
    <source>
        <dbReference type="ARBA" id="ARBA00023274"/>
    </source>
</evidence>
<keyword evidence="3 5" id="KW-0687">Ribonucleoprotein</keyword>
<dbReference type="InterPro" id="IPR003256">
    <property type="entry name" value="Ribosomal_uL24"/>
</dbReference>